<evidence type="ECO:0000313" key="1">
    <source>
        <dbReference type="EMBL" id="KAJ1178640.1"/>
    </source>
</evidence>
<gene>
    <name evidence="1" type="ORF">NDU88_003883</name>
</gene>
<evidence type="ECO:0000313" key="2">
    <source>
        <dbReference type="Proteomes" id="UP001066276"/>
    </source>
</evidence>
<accession>A0AAV7TQB2</accession>
<name>A0AAV7TQB2_PLEWA</name>
<keyword evidence="2" id="KW-1185">Reference proteome</keyword>
<organism evidence="1 2">
    <name type="scientific">Pleurodeles waltl</name>
    <name type="common">Iberian ribbed newt</name>
    <dbReference type="NCBI Taxonomy" id="8319"/>
    <lineage>
        <taxon>Eukaryota</taxon>
        <taxon>Metazoa</taxon>
        <taxon>Chordata</taxon>
        <taxon>Craniata</taxon>
        <taxon>Vertebrata</taxon>
        <taxon>Euteleostomi</taxon>
        <taxon>Amphibia</taxon>
        <taxon>Batrachia</taxon>
        <taxon>Caudata</taxon>
        <taxon>Salamandroidea</taxon>
        <taxon>Salamandridae</taxon>
        <taxon>Pleurodelinae</taxon>
        <taxon>Pleurodeles</taxon>
    </lineage>
</organism>
<proteinExistence type="predicted"/>
<dbReference type="AlphaFoldDB" id="A0AAV7TQB2"/>
<reference evidence="1" key="1">
    <citation type="journal article" date="2022" name="bioRxiv">
        <title>Sequencing and chromosome-scale assembly of the giantPleurodeles waltlgenome.</title>
        <authorList>
            <person name="Brown T."/>
            <person name="Elewa A."/>
            <person name="Iarovenko S."/>
            <person name="Subramanian E."/>
            <person name="Araus A.J."/>
            <person name="Petzold A."/>
            <person name="Susuki M."/>
            <person name="Suzuki K.-i.T."/>
            <person name="Hayashi T."/>
            <person name="Toyoda A."/>
            <person name="Oliveira C."/>
            <person name="Osipova E."/>
            <person name="Leigh N.D."/>
            <person name="Simon A."/>
            <person name="Yun M.H."/>
        </authorList>
    </citation>
    <scope>NUCLEOTIDE SEQUENCE</scope>
    <source>
        <strain evidence="1">20211129_DDA</strain>
        <tissue evidence="1">Liver</tissue>
    </source>
</reference>
<dbReference type="Proteomes" id="UP001066276">
    <property type="component" value="Chromosome 3_2"/>
</dbReference>
<sequence>MKGGGGAAHGIMAESAARAAYATAVTPFDYCAAVYPFVHWAHRLDEGQKTPSHICHCVAAQGCSGSRESGAAWLTRSGSDGLMWGVLHWSAAWQGTGAVGGPGGYSDKAVLQCAGGLPPLEPEPKE</sequence>
<dbReference type="EMBL" id="JANPWB010000006">
    <property type="protein sequence ID" value="KAJ1178640.1"/>
    <property type="molecule type" value="Genomic_DNA"/>
</dbReference>
<comment type="caution">
    <text evidence="1">The sequence shown here is derived from an EMBL/GenBank/DDBJ whole genome shotgun (WGS) entry which is preliminary data.</text>
</comment>
<protein>
    <submittedName>
        <fullName evidence="1">Uncharacterized protein</fullName>
    </submittedName>
</protein>